<dbReference type="RefSeq" id="WP_201259007.1">
    <property type="nucleotide sequence ID" value="NZ_MARB01000004.1"/>
</dbReference>
<name>A0A7Z1AGE3_9GAMM</name>
<dbReference type="Gene3D" id="2.60.40.2130">
    <property type="entry name" value="F-spondin domain"/>
    <property type="match status" value="1"/>
</dbReference>
<dbReference type="EMBL" id="MARB01000004">
    <property type="protein sequence ID" value="ODJ88842.1"/>
    <property type="molecule type" value="Genomic_DNA"/>
</dbReference>
<evidence type="ECO:0000313" key="3">
    <source>
        <dbReference type="EMBL" id="ODJ88842.1"/>
    </source>
</evidence>
<feature type="region of interest" description="Disordered" evidence="1">
    <location>
        <begin position="172"/>
        <end position="218"/>
    </location>
</feature>
<evidence type="ECO:0000313" key="4">
    <source>
        <dbReference type="Proteomes" id="UP000094769"/>
    </source>
</evidence>
<protein>
    <recommendedName>
        <fullName evidence="2">Spondin domain-containing protein</fullName>
    </recommendedName>
</protein>
<accession>A0A7Z1AGE3</accession>
<sequence>MDMLKSATLALLVTGPLLLTGCHHNDDDSDDDDTGRVSYELRVTNLTVAQPLSPLAVVLHDSAYSMWSVGSSAGDGLEQLAEGGDNTELLSEAASSSAATMSGGGVIAPGQNESLIIEADEMNGLALSFASMLVNTNDAFTGINAVDVSDMMAGSSKQLFIAAYDAGTEGNSELASTVPGPAAGGEGYNPARDDRDSVGGHPGVVTHDDGLSGSALNESHRFDNPVAHVTITRMK</sequence>
<dbReference type="NCBIfam" id="NF038123">
    <property type="entry name" value="NF038123_dom"/>
    <property type="match status" value="1"/>
</dbReference>
<evidence type="ECO:0000256" key="1">
    <source>
        <dbReference type="SAM" id="MobiDB-lite"/>
    </source>
</evidence>
<evidence type="ECO:0000259" key="2">
    <source>
        <dbReference type="Pfam" id="PF06468"/>
    </source>
</evidence>
<dbReference type="Pfam" id="PF06468">
    <property type="entry name" value="Spond_N"/>
    <property type="match status" value="1"/>
</dbReference>
<feature type="domain" description="Spondin" evidence="2">
    <location>
        <begin position="52"/>
        <end position="170"/>
    </location>
</feature>
<gene>
    <name evidence="3" type="ORF">CODIS_09370</name>
</gene>
<comment type="caution">
    <text evidence="3">The sequence shown here is derived from an EMBL/GenBank/DDBJ whole genome shotgun (WGS) entry which is preliminary data.</text>
</comment>
<proteinExistence type="predicted"/>
<dbReference type="PROSITE" id="PS51257">
    <property type="entry name" value="PROKAR_LIPOPROTEIN"/>
    <property type="match status" value="1"/>
</dbReference>
<dbReference type="InterPro" id="IPR009465">
    <property type="entry name" value="Spondin_N"/>
</dbReference>
<dbReference type="InterPro" id="IPR038678">
    <property type="entry name" value="Spondin_N_sf"/>
</dbReference>
<keyword evidence="4" id="KW-1185">Reference proteome</keyword>
<dbReference type="Proteomes" id="UP000094769">
    <property type="component" value="Unassembled WGS sequence"/>
</dbReference>
<reference evidence="3 4" key="1">
    <citation type="submission" date="2016-06" db="EMBL/GenBank/DDBJ databases">
        <title>Genome sequence of endosymbiont of Candidatus Endolucinida thiodiazotropha.</title>
        <authorList>
            <person name="Poehlein A."/>
            <person name="Koenig S."/>
            <person name="Heiden S.E."/>
            <person name="Thuermer A."/>
            <person name="Voget S."/>
            <person name="Daniel R."/>
            <person name="Markert S."/>
            <person name="Gros O."/>
            <person name="Schweder T."/>
        </authorList>
    </citation>
    <scope>NUCLEOTIDE SEQUENCE [LARGE SCALE GENOMIC DNA]</scope>
    <source>
        <strain evidence="3 4">COS</strain>
    </source>
</reference>
<organism evidence="3 4">
    <name type="scientific">Candidatus Thiodiazotropha endolucinida</name>
    <dbReference type="NCBI Taxonomy" id="1655433"/>
    <lineage>
        <taxon>Bacteria</taxon>
        <taxon>Pseudomonadati</taxon>
        <taxon>Pseudomonadota</taxon>
        <taxon>Gammaproteobacteria</taxon>
        <taxon>Chromatiales</taxon>
        <taxon>Sedimenticolaceae</taxon>
        <taxon>Candidatus Thiodiazotropha</taxon>
    </lineage>
</organism>
<dbReference type="AlphaFoldDB" id="A0A7Z1AGE3"/>